<gene>
    <name evidence="1" type="ORF">AN640_05005</name>
</gene>
<proteinExistence type="predicted"/>
<organism evidence="1 2">
    <name type="scientific">Candidatus Epulonipiscium fishelsonii</name>
    <dbReference type="NCBI Taxonomy" id="77094"/>
    <lineage>
        <taxon>Bacteria</taxon>
        <taxon>Bacillati</taxon>
        <taxon>Bacillota</taxon>
        <taxon>Clostridia</taxon>
        <taxon>Lachnospirales</taxon>
        <taxon>Lachnospiraceae</taxon>
        <taxon>Candidatus Epulonipiscium</taxon>
    </lineage>
</organism>
<accession>A0ACC8XI31</accession>
<reference evidence="1" key="1">
    <citation type="submission" date="2016-08" db="EMBL/GenBank/DDBJ databases">
        <authorList>
            <person name="Ngugi D.K."/>
            <person name="Miyake S."/>
            <person name="Stingl U."/>
        </authorList>
    </citation>
    <scope>NUCLEOTIDE SEQUENCE</scope>
    <source>
        <strain evidence="1">SCG-D08WGA-EpuloA1</strain>
    </source>
</reference>
<evidence type="ECO:0000313" key="1">
    <source>
        <dbReference type="EMBL" id="ONI45120.1"/>
    </source>
</evidence>
<keyword evidence="2" id="KW-1185">Reference proteome</keyword>
<dbReference type="Proteomes" id="UP000188637">
    <property type="component" value="Unassembled WGS sequence"/>
</dbReference>
<sequence>MNTNYKELLRKYDLRQTENRRNLEERKRIIYKEIPEVEILDNQLSTIGIRLLKSMLNEPHNNNKEKFENYSNEKIVKKNELLKRHNYTPDYLELKYSATRCNVKSVA</sequence>
<name>A0ACC8XI31_9FIRM</name>
<protein>
    <submittedName>
        <fullName evidence="1">Uncharacterized protein</fullName>
    </submittedName>
</protein>
<evidence type="ECO:0000313" key="2">
    <source>
        <dbReference type="Proteomes" id="UP000188637"/>
    </source>
</evidence>
<dbReference type="EMBL" id="LJHD01000072">
    <property type="protein sequence ID" value="ONI45120.1"/>
    <property type="molecule type" value="Genomic_DNA"/>
</dbReference>
<comment type="caution">
    <text evidence="1">The sequence shown here is derived from an EMBL/GenBank/DDBJ whole genome shotgun (WGS) entry which is preliminary data.</text>
</comment>